<accession>A0A2P2NKB3</accession>
<reference evidence="1" key="1">
    <citation type="submission" date="2018-02" db="EMBL/GenBank/DDBJ databases">
        <title>Rhizophora mucronata_Transcriptome.</title>
        <authorList>
            <person name="Meera S.P."/>
            <person name="Sreeshan A."/>
            <person name="Augustine A."/>
        </authorList>
    </citation>
    <scope>NUCLEOTIDE SEQUENCE</scope>
    <source>
        <tissue evidence="1">Leaf</tissue>
    </source>
</reference>
<name>A0A2P2NKB3_RHIMU</name>
<organism evidence="1">
    <name type="scientific">Rhizophora mucronata</name>
    <name type="common">Asiatic mangrove</name>
    <dbReference type="NCBI Taxonomy" id="61149"/>
    <lineage>
        <taxon>Eukaryota</taxon>
        <taxon>Viridiplantae</taxon>
        <taxon>Streptophyta</taxon>
        <taxon>Embryophyta</taxon>
        <taxon>Tracheophyta</taxon>
        <taxon>Spermatophyta</taxon>
        <taxon>Magnoliopsida</taxon>
        <taxon>eudicotyledons</taxon>
        <taxon>Gunneridae</taxon>
        <taxon>Pentapetalae</taxon>
        <taxon>rosids</taxon>
        <taxon>fabids</taxon>
        <taxon>Malpighiales</taxon>
        <taxon>Rhizophoraceae</taxon>
        <taxon>Rhizophora</taxon>
    </lineage>
</organism>
<protein>
    <submittedName>
        <fullName evidence="1">Uncharacterized protein</fullName>
    </submittedName>
</protein>
<dbReference type="AlphaFoldDB" id="A0A2P2NKB3"/>
<sequence>MCKITRGPLIMISLFRFSLKNYNTPARVFKESCMLMHQDFQQSYSFNSTYLQISCDAIC</sequence>
<dbReference type="EMBL" id="GGEC01062457">
    <property type="protein sequence ID" value="MBX42941.1"/>
    <property type="molecule type" value="Transcribed_RNA"/>
</dbReference>
<proteinExistence type="predicted"/>
<evidence type="ECO:0000313" key="1">
    <source>
        <dbReference type="EMBL" id="MBX42941.1"/>
    </source>
</evidence>